<dbReference type="AlphaFoldDB" id="G7YM55"/>
<dbReference type="EMBL" id="DF143693">
    <property type="protein sequence ID" value="GAA54036.1"/>
    <property type="molecule type" value="Genomic_DNA"/>
</dbReference>
<evidence type="ECO:0000313" key="2">
    <source>
        <dbReference type="Proteomes" id="UP000008909"/>
    </source>
</evidence>
<keyword evidence="1" id="KW-0547">Nucleotide-binding</keyword>
<dbReference type="Proteomes" id="UP000008909">
    <property type="component" value="Unassembled WGS sequence"/>
</dbReference>
<sequence length="184" mass="20739">MNVSDGRSLSEPWGCEISVLNWKAKDQPCLASFMGRILSLEDGWRRVKEAMLSAFRTACPAHLIRLNEHWISSRSADLIAARKSIPASSDYDGARRSLKRRIIRSLKNDRERWWISKAQEMEKAFAAGNSRALFQLIRSTGQKKAGVSETICRAMGLRDQCAQLESERSALLGQLHGENIKPPQ</sequence>
<evidence type="ECO:0000313" key="1">
    <source>
        <dbReference type="EMBL" id="GAA54036.1"/>
    </source>
</evidence>
<protein>
    <submittedName>
        <fullName evidence="1">ATP-binding cassette transporter</fullName>
    </submittedName>
</protein>
<keyword evidence="2" id="KW-1185">Reference proteome</keyword>
<gene>
    <name evidence="1" type="ORF">CLF_111957</name>
</gene>
<proteinExistence type="predicted"/>
<accession>G7YM55</accession>
<reference key="2">
    <citation type="submission" date="2011-10" db="EMBL/GenBank/DDBJ databases">
        <title>The genome and transcriptome sequence of Clonorchis sinensis provide insights into the carcinogenic liver fluke.</title>
        <authorList>
            <person name="Wang X."/>
            <person name="Huang Y."/>
            <person name="Chen W."/>
            <person name="Liu H."/>
            <person name="Guo L."/>
            <person name="Chen Y."/>
            <person name="Luo F."/>
            <person name="Zhou W."/>
            <person name="Sun J."/>
            <person name="Mao Q."/>
            <person name="Liang P."/>
            <person name="Zhou C."/>
            <person name="Tian Y."/>
            <person name="Men J."/>
            <person name="Lv X."/>
            <person name="Huang L."/>
            <person name="Zhou J."/>
            <person name="Hu Y."/>
            <person name="Li R."/>
            <person name="Zhang F."/>
            <person name="Lei H."/>
            <person name="Li X."/>
            <person name="Hu X."/>
            <person name="Liang C."/>
            <person name="Xu J."/>
            <person name="Wu Z."/>
            <person name="Yu X."/>
        </authorList>
    </citation>
    <scope>NUCLEOTIDE SEQUENCE</scope>
    <source>
        <strain>Henan</strain>
    </source>
</reference>
<reference evidence="1" key="1">
    <citation type="journal article" date="2011" name="Genome Biol.">
        <title>The draft genome of the carcinogenic human liver fluke Clonorchis sinensis.</title>
        <authorList>
            <person name="Wang X."/>
            <person name="Chen W."/>
            <person name="Huang Y."/>
            <person name="Sun J."/>
            <person name="Men J."/>
            <person name="Liu H."/>
            <person name="Luo F."/>
            <person name="Guo L."/>
            <person name="Lv X."/>
            <person name="Deng C."/>
            <person name="Zhou C."/>
            <person name="Fan Y."/>
            <person name="Li X."/>
            <person name="Huang L."/>
            <person name="Hu Y."/>
            <person name="Liang C."/>
            <person name="Hu X."/>
            <person name="Xu J."/>
            <person name="Yu X."/>
        </authorList>
    </citation>
    <scope>NUCLEOTIDE SEQUENCE [LARGE SCALE GENOMIC DNA]</scope>
    <source>
        <strain evidence="1">Henan</strain>
    </source>
</reference>
<name>G7YM55_CLOSI</name>
<keyword evidence="1" id="KW-0067">ATP-binding</keyword>
<dbReference type="GO" id="GO:0005524">
    <property type="term" value="F:ATP binding"/>
    <property type="evidence" value="ECO:0007669"/>
    <property type="project" value="UniProtKB-KW"/>
</dbReference>
<organism evidence="1 2">
    <name type="scientific">Clonorchis sinensis</name>
    <name type="common">Chinese liver fluke</name>
    <dbReference type="NCBI Taxonomy" id="79923"/>
    <lineage>
        <taxon>Eukaryota</taxon>
        <taxon>Metazoa</taxon>
        <taxon>Spiralia</taxon>
        <taxon>Lophotrochozoa</taxon>
        <taxon>Platyhelminthes</taxon>
        <taxon>Trematoda</taxon>
        <taxon>Digenea</taxon>
        <taxon>Opisthorchiida</taxon>
        <taxon>Opisthorchiata</taxon>
        <taxon>Opisthorchiidae</taxon>
        <taxon>Clonorchis</taxon>
    </lineage>
</organism>